<sequence>MYNIYIYMNTKMNMKKGGVPEKKTNRKTSAAKTATPNKPSKNKLVKKGQFASEILKLTTGMFRSNTITAKQITNKLTPAFTTAVNKHYPGMSASNWRSAVTKGSPQKECMDAKKQEIENNPDNQNHKLQEFEGNTLTTLMDEINDPGYKVKAPAKVNSRMTMVPFTPTHVRDCGECWLCGTQVKAFAGTTDDGYVYATPCGDCEHVSAVMASLLSKMLSSQGGTFYKSYMPSCIDCNRTKSNFIGIKLTTTGGWMVDEDGVDYMVYQIFGNFGELYTNTHEYEYNPERIQLTQDLLTYDEPTFNEFLKKRKASIIKTIQDWCNAANGSFYSLIGGTKAGKHKFNKTFILHALDKTITNAENMINASYKSKKQRLSKTKGGNIINEEENYIIFLLNKIDTLQHQYVEQDKKDEAESEEYAKIEAESKEYAKNKMDVDKDSTSVTNPFGTDDVWGGKKKTRKHKKNVKQKTRKHKKNNTYKKK</sequence>
<feature type="compositionally biased region" description="Basic and acidic residues" evidence="1">
    <location>
        <begin position="429"/>
        <end position="439"/>
    </location>
</feature>
<name>A0A6C0C3I3_9ZZZZ</name>
<accession>A0A6C0C3I3</accession>
<evidence type="ECO:0000256" key="1">
    <source>
        <dbReference type="SAM" id="MobiDB-lite"/>
    </source>
</evidence>
<protein>
    <submittedName>
        <fullName evidence="2">Uncharacterized protein</fullName>
    </submittedName>
</protein>
<feature type="region of interest" description="Disordered" evidence="1">
    <location>
        <begin position="429"/>
        <end position="481"/>
    </location>
</feature>
<organism evidence="2">
    <name type="scientific">viral metagenome</name>
    <dbReference type="NCBI Taxonomy" id="1070528"/>
    <lineage>
        <taxon>unclassified sequences</taxon>
        <taxon>metagenomes</taxon>
        <taxon>organismal metagenomes</taxon>
    </lineage>
</organism>
<reference evidence="2" key="1">
    <citation type="journal article" date="2020" name="Nature">
        <title>Giant virus diversity and host interactions through global metagenomics.</title>
        <authorList>
            <person name="Schulz F."/>
            <person name="Roux S."/>
            <person name="Paez-Espino D."/>
            <person name="Jungbluth S."/>
            <person name="Walsh D.A."/>
            <person name="Denef V.J."/>
            <person name="McMahon K.D."/>
            <person name="Konstantinidis K.T."/>
            <person name="Eloe-Fadrosh E.A."/>
            <person name="Kyrpides N.C."/>
            <person name="Woyke T."/>
        </authorList>
    </citation>
    <scope>NUCLEOTIDE SEQUENCE</scope>
    <source>
        <strain evidence="2">GVMAG-M-3300020182-84</strain>
    </source>
</reference>
<evidence type="ECO:0000313" key="2">
    <source>
        <dbReference type="EMBL" id="QHS98093.1"/>
    </source>
</evidence>
<proteinExistence type="predicted"/>
<dbReference type="EMBL" id="MN739312">
    <property type="protein sequence ID" value="QHS98093.1"/>
    <property type="molecule type" value="Genomic_DNA"/>
</dbReference>
<dbReference type="AlphaFoldDB" id="A0A6C0C3I3"/>
<feature type="compositionally biased region" description="Polar residues" evidence="1">
    <location>
        <begin position="27"/>
        <end position="39"/>
    </location>
</feature>
<feature type="compositionally biased region" description="Basic residues" evidence="1">
    <location>
        <begin position="454"/>
        <end position="481"/>
    </location>
</feature>
<feature type="region of interest" description="Disordered" evidence="1">
    <location>
        <begin position="16"/>
        <end position="44"/>
    </location>
</feature>